<reference evidence="3 4" key="1">
    <citation type="submission" date="2022-04" db="EMBL/GenBank/DDBJ databases">
        <title>Genome sequence of soybean root-associated Caulobacter segnis RL271.</title>
        <authorList>
            <person name="Longley R."/>
            <person name="Bonito G."/>
            <person name="Trigodet F."/>
            <person name="Crosson S."/>
            <person name="Fiebig A."/>
        </authorList>
    </citation>
    <scope>NUCLEOTIDE SEQUENCE [LARGE SCALE GENOMIC DNA]</scope>
    <source>
        <strain evidence="3 4">RL271</strain>
    </source>
</reference>
<dbReference type="Proteomes" id="UP001057520">
    <property type="component" value="Chromosome"/>
</dbReference>
<dbReference type="Gene3D" id="3.40.50.1820">
    <property type="entry name" value="alpha/beta hydrolase"/>
    <property type="match status" value="1"/>
</dbReference>
<protein>
    <submittedName>
        <fullName evidence="3">Lysophospholipase</fullName>
    </submittedName>
</protein>
<dbReference type="InterPro" id="IPR006311">
    <property type="entry name" value="TAT_signal"/>
</dbReference>
<feature type="chain" id="PRO_5046800506" evidence="1">
    <location>
        <begin position="26"/>
        <end position="284"/>
    </location>
</feature>
<evidence type="ECO:0000313" key="4">
    <source>
        <dbReference type="Proteomes" id="UP001057520"/>
    </source>
</evidence>
<dbReference type="InterPro" id="IPR022742">
    <property type="entry name" value="Hydrolase_4"/>
</dbReference>
<evidence type="ECO:0000259" key="2">
    <source>
        <dbReference type="Pfam" id="PF12146"/>
    </source>
</evidence>
<dbReference type="EMBL" id="CP096040">
    <property type="protein sequence ID" value="USQ97094.1"/>
    <property type="molecule type" value="Genomic_DNA"/>
</dbReference>
<dbReference type="SUPFAM" id="SSF53474">
    <property type="entry name" value="alpha/beta-Hydrolases"/>
    <property type="match status" value="1"/>
</dbReference>
<dbReference type="Pfam" id="PF12146">
    <property type="entry name" value="Hydrolase_4"/>
    <property type="match status" value="1"/>
</dbReference>
<feature type="signal peptide" evidence="1">
    <location>
        <begin position="1"/>
        <end position="25"/>
    </location>
</feature>
<gene>
    <name evidence="3" type="ORF">MZV50_05945</name>
</gene>
<dbReference type="PROSITE" id="PS51318">
    <property type="entry name" value="TAT"/>
    <property type="match status" value="1"/>
</dbReference>
<sequence>MTDFFPHRRGLLAGALALAATPALVAPTLARAETTTTTTIKVADRDVELTIVRPDAPKGVVVFSHGAGAWPAGYAALLDLWAKAGFLVVAPLHVDSQKHPKRADYTLQTAFPARLADLAAATAYAAQAAPGLPVAAAGHSYGSLMSLIRGGALTGMVPAQDPNVKAVLCFSSAGVIRGLITPTAYQGVKVPMLMVTGDKDVMPGVFDDWHEHLYPFETSPAGDKYAWIGKGVDHGLAHHADAPGFAEASALSVIFLKAQVLGDAAARAALAGQGSTDAAEFRWR</sequence>
<evidence type="ECO:0000313" key="3">
    <source>
        <dbReference type="EMBL" id="USQ97094.1"/>
    </source>
</evidence>
<organism evidence="3 4">
    <name type="scientific">Caulobacter segnis</name>
    <dbReference type="NCBI Taxonomy" id="88688"/>
    <lineage>
        <taxon>Bacteria</taxon>
        <taxon>Pseudomonadati</taxon>
        <taxon>Pseudomonadota</taxon>
        <taxon>Alphaproteobacteria</taxon>
        <taxon>Caulobacterales</taxon>
        <taxon>Caulobacteraceae</taxon>
        <taxon>Caulobacter</taxon>
    </lineage>
</organism>
<feature type="domain" description="Serine aminopeptidase S33" evidence="2">
    <location>
        <begin position="56"/>
        <end position="147"/>
    </location>
</feature>
<accession>A0ABY4ZY26</accession>
<evidence type="ECO:0000256" key="1">
    <source>
        <dbReference type="SAM" id="SignalP"/>
    </source>
</evidence>
<proteinExistence type="predicted"/>
<keyword evidence="4" id="KW-1185">Reference proteome</keyword>
<keyword evidence="1" id="KW-0732">Signal</keyword>
<dbReference type="InterPro" id="IPR029058">
    <property type="entry name" value="AB_hydrolase_fold"/>
</dbReference>
<name>A0ABY4ZY26_9CAUL</name>